<dbReference type="AlphaFoldDB" id="A0A8X8W9G3"/>
<evidence type="ECO:0000313" key="2">
    <source>
        <dbReference type="EMBL" id="KAG6390550.1"/>
    </source>
</evidence>
<accession>A0A8X8W9G3</accession>
<protein>
    <submittedName>
        <fullName evidence="2">Uncharacterized protein</fullName>
    </submittedName>
</protein>
<dbReference type="Proteomes" id="UP000298416">
    <property type="component" value="Unassembled WGS sequence"/>
</dbReference>
<name>A0A8X8W9G3_SALSN</name>
<feature type="chain" id="PRO_5036482539" evidence="1">
    <location>
        <begin position="22"/>
        <end position="67"/>
    </location>
</feature>
<evidence type="ECO:0000256" key="1">
    <source>
        <dbReference type="SAM" id="SignalP"/>
    </source>
</evidence>
<dbReference type="EMBL" id="PNBA02000019">
    <property type="protein sequence ID" value="KAG6390550.1"/>
    <property type="molecule type" value="Genomic_DNA"/>
</dbReference>
<keyword evidence="1" id="KW-0732">Signal</keyword>
<sequence length="67" mass="7745">MPRLITSSIFCFLLLITTASSAVAPPDFRRFNYIMYKGLEKKGQGDFEDAMISYMCDQLIKKWLICN</sequence>
<organism evidence="2">
    <name type="scientific">Salvia splendens</name>
    <name type="common">Scarlet sage</name>
    <dbReference type="NCBI Taxonomy" id="180675"/>
    <lineage>
        <taxon>Eukaryota</taxon>
        <taxon>Viridiplantae</taxon>
        <taxon>Streptophyta</taxon>
        <taxon>Embryophyta</taxon>
        <taxon>Tracheophyta</taxon>
        <taxon>Spermatophyta</taxon>
        <taxon>Magnoliopsida</taxon>
        <taxon>eudicotyledons</taxon>
        <taxon>Gunneridae</taxon>
        <taxon>Pentapetalae</taxon>
        <taxon>asterids</taxon>
        <taxon>lamiids</taxon>
        <taxon>Lamiales</taxon>
        <taxon>Lamiaceae</taxon>
        <taxon>Nepetoideae</taxon>
        <taxon>Mentheae</taxon>
        <taxon>Salviinae</taxon>
        <taxon>Salvia</taxon>
        <taxon>Salvia subgen. Calosphace</taxon>
        <taxon>core Calosphace</taxon>
    </lineage>
</organism>
<reference evidence="2" key="2">
    <citation type="submission" date="2020-08" db="EMBL/GenBank/DDBJ databases">
        <title>Plant Genome Project.</title>
        <authorList>
            <person name="Zhang R.-G."/>
        </authorList>
    </citation>
    <scope>NUCLEOTIDE SEQUENCE</scope>
    <source>
        <strain evidence="2">Huo1</strain>
        <tissue evidence="2">Leaf</tissue>
    </source>
</reference>
<reference evidence="2" key="1">
    <citation type="submission" date="2018-01" db="EMBL/GenBank/DDBJ databases">
        <authorList>
            <person name="Mao J.F."/>
        </authorList>
    </citation>
    <scope>NUCLEOTIDE SEQUENCE</scope>
    <source>
        <strain evidence="2">Huo1</strain>
        <tissue evidence="2">Leaf</tissue>
    </source>
</reference>
<evidence type="ECO:0000313" key="3">
    <source>
        <dbReference type="Proteomes" id="UP000298416"/>
    </source>
</evidence>
<gene>
    <name evidence="2" type="ORF">SASPL_148288</name>
</gene>
<keyword evidence="3" id="KW-1185">Reference proteome</keyword>
<proteinExistence type="predicted"/>
<feature type="signal peptide" evidence="1">
    <location>
        <begin position="1"/>
        <end position="21"/>
    </location>
</feature>
<comment type="caution">
    <text evidence="2">The sequence shown here is derived from an EMBL/GenBank/DDBJ whole genome shotgun (WGS) entry which is preliminary data.</text>
</comment>